<keyword evidence="17" id="KW-1185">Reference proteome</keyword>
<keyword evidence="3 13" id="KW-0768">Sushi</keyword>
<keyword evidence="5" id="KW-0732">Signal</keyword>
<dbReference type="PANTHER" id="PTHR19325:SF545">
    <property type="entry name" value="COMPLEMENT RECEPTOR TYPE 1"/>
    <property type="match status" value="1"/>
</dbReference>
<evidence type="ECO:0000256" key="9">
    <source>
        <dbReference type="ARBA" id="ARBA00023180"/>
    </source>
</evidence>
<dbReference type="Proteomes" id="UP000694564">
    <property type="component" value="Chromosome 12"/>
</dbReference>
<accession>A0A8D2DS51</accession>
<reference evidence="16" key="1">
    <citation type="submission" date="2025-08" db="UniProtKB">
        <authorList>
            <consortium name="Ensembl"/>
        </authorList>
    </citation>
    <scope>IDENTIFICATION</scope>
</reference>
<feature type="domain" description="Sushi" evidence="15">
    <location>
        <begin position="313"/>
        <end position="371"/>
    </location>
</feature>
<keyword evidence="9" id="KW-0325">Glycoprotein</keyword>
<feature type="domain" description="Sushi" evidence="15">
    <location>
        <begin position="180"/>
        <end position="250"/>
    </location>
</feature>
<protein>
    <recommendedName>
        <fullName evidence="11">Complement component receptor 1-like protein</fullName>
    </recommendedName>
    <alternativeName>
        <fullName evidence="12">Complement regulatory protein Crry</fullName>
    </alternativeName>
</protein>
<evidence type="ECO:0000256" key="2">
    <source>
        <dbReference type="ARBA" id="ARBA00010908"/>
    </source>
</evidence>
<evidence type="ECO:0000256" key="8">
    <source>
        <dbReference type="ARBA" id="ARBA00023157"/>
    </source>
</evidence>
<dbReference type="FunFam" id="2.10.70.10:FF:000008">
    <property type="entry name" value="Complement receptor type 1"/>
    <property type="match status" value="1"/>
</dbReference>
<evidence type="ECO:0000256" key="1">
    <source>
        <dbReference type="ARBA" id="ARBA00004370"/>
    </source>
</evidence>
<dbReference type="FunFam" id="2.10.70.10:FF:000044">
    <property type="entry name" value="Complement component receptor type 1"/>
    <property type="match status" value="1"/>
</dbReference>
<dbReference type="InterPro" id="IPR035976">
    <property type="entry name" value="Sushi/SCR/CCP_sf"/>
</dbReference>
<dbReference type="Ensembl" id="ENSSVLT00005031000.1">
    <property type="protein sequence ID" value="ENSSVLP00005027893.1"/>
    <property type="gene ID" value="ENSSVLG00005021939.1"/>
</dbReference>
<comment type="similarity">
    <text evidence="2">Belongs to the receptors of complement activation (RCA) family.</text>
</comment>
<dbReference type="GeneTree" id="ENSGT00940000160375"/>
<dbReference type="CDD" id="cd00033">
    <property type="entry name" value="CCP"/>
    <property type="match status" value="5"/>
</dbReference>
<dbReference type="PANTHER" id="PTHR19325">
    <property type="entry name" value="COMPLEMENT COMPONENT-RELATED SUSHI DOMAIN-CONTAINING"/>
    <property type="match status" value="1"/>
</dbReference>
<evidence type="ECO:0000256" key="12">
    <source>
        <dbReference type="ARBA" id="ARBA00078272"/>
    </source>
</evidence>
<dbReference type="Gene3D" id="2.10.70.10">
    <property type="entry name" value="Complement Module, domain 1"/>
    <property type="match status" value="5"/>
</dbReference>
<comment type="caution">
    <text evidence="13">Lacks conserved residue(s) required for the propagation of feature annotation.</text>
</comment>
<evidence type="ECO:0000256" key="6">
    <source>
        <dbReference type="ARBA" id="ARBA00022737"/>
    </source>
</evidence>
<reference evidence="16" key="2">
    <citation type="submission" date="2025-09" db="UniProtKB">
        <authorList>
            <consortium name="Ensembl"/>
        </authorList>
    </citation>
    <scope>IDENTIFICATION</scope>
</reference>
<dbReference type="PROSITE" id="PS50923">
    <property type="entry name" value="SUSHI"/>
    <property type="match status" value="5"/>
</dbReference>
<dbReference type="FunFam" id="2.10.70.10:FF:000038">
    <property type="entry name" value="Complement component receptor type 1"/>
    <property type="match status" value="1"/>
</dbReference>
<evidence type="ECO:0000256" key="7">
    <source>
        <dbReference type="ARBA" id="ARBA00023136"/>
    </source>
</evidence>
<dbReference type="FunFam" id="2.10.70.10:FF:000014">
    <property type="entry name" value="Membrane cofactor protein"/>
    <property type="match status" value="1"/>
</dbReference>
<dbReference type="InterPro" id="IPR050350">
    <property type="entry name" value="Compl-Cell_Adhes-Reg"/>
</dbReference>
<feature type="domain" description="Sushi" evidence="15">
    <location>
        <begin position="57"/>
        <end position="117"/>
    </location>
</feature>
<evidence type="ECO:0000256" key="5">
    <source>
        <dbReference type="ARBA" id="ARBA00022729"/>
    </source>
</evidence>
<feature type="transmembrane region" description="Helical" evidence="14">
    <location>
        <begin position="378"/>
        <end position="399"/>
    </location>
</feature>
<dbReference type="GO" id="GO:0045916">
    <property type="term" value="P:negative regulation of complement activation"/>
    <property type="evidence" value="ECO:0007669"/>
    <property type="project" value="UniProtKB-ARBA"/>
</dbReference>
<keyword evidence="4" id="KW-0635">Pregnancy</keyword>
<comment type="subunit">
    <text evidence="10">Interacts with C3b.</text>
</comment>
<evidence type="ECO:0000256" key="11">
    <source>
        <dbReference type="ARBA" id="ARBA00071290"/>
    </source>
</evidence>
<feature type="domain" description="Sushi" evidence="15">
    <location>
        <begin position="118"/>
        <end position="179"/>
    </location>
</feature>
<keyword evidence="8 13" id="KW-1015">Disulfide bond</keyword>
<feature type="domain" description="Sushi" evidence="15">
    <location>
        <begin position="252"/>
        <end position="311"/>
    </location>
</feature>
<organism evidence="16 17">
    <name type="scientific">Sciurus vulgaris</name>
    <name type="common">Eurasian red squirrel</name>
    <dbReference type="NCBI Taxonomy" id="55149"/>
    <lineage>
        <taxon>Eukaryota</taxon>
        <taxon>Metazoa</taxon>
        <taxon>Chordata</taxon>
        <taxon>Craniata</taxon>
        <taxon>Vertebrata</taxon>
        <taxon>Euteleostomi</taxon>
        <taxon>Mammalia</taxon>
        <taxon>Eutheria</taxon>
        <taxon>Euarchontoglires</taxon>
        <taxon>Glires</taxon>
        <taxon>Rodentia</taxon>
        <taxon>Sciuromorpha</taxon>
        <taxon>Sciuridae</taxon>
        <taxon>Sciurinae</taxon>
        <taxon>Sciurini</taxon>
        <taxon>Sciurus</taxon>
    </lineage>
</organism>
<keyword evidence="7 14" id="KW-0472">Membrane</keyword>
<dbReference type="SUPFAM" id="SSF57535">
    <property type="entry name" value="Complement control module/SCR domain"/>
    <property type="match status" value="5"/>
</dbReference>
<evidence type="ECO:0000256" key="10">
    <source>
        <dbReference type="ARBA" id="ARBA00064190"/>
    </source>
</evidence>
<comment type="subcellular location">
    <subcellularLocation>
        <location evidence="1">Membrane</location>
    </subcellularLocation>
</comment>
<evidence type="ECO:0000259" key="15">
    <source>
        <dbReference type="PROSITE" id="PS50923"/>
    </source>
</evidence>
<dbReference type="Pfam" id="PF00084">
    <property type="entry name" value="Sushi"/>
    <property type="match status" value="5"/>
</dbReference>
<dbReference type="AlphaFoldDB" id="A0A8D2DS51"/>
<feature type="disulfide bond" evidence="13">
    <location>
        <begin position="282"/>
        <end position="309"/>
    </location>
</feature>
<evidence type="ECO:0000313" key="17">
    <source>
        <dbReference type="Proteomes" id="UP000694564"/>
    </source>
</evidence>
<evidence type="ECO:0000256" key="13">
    <source>
        <dbReference type="PROSITE-ProRule" id="PRU00302"/>
    </source>
</evidence>
<evidence type="ECO:0000256" key="4">
    <source>
        <dbReference type="ARBA" id="ARBA00022720"/>
    </source>
</evidence>
<feature type="disulfide bond" evidence="13">
    <location>
        <begin position="59"/>
        <end position="102"/>
    </location>
</feature>
<keyword evidence="14" id="KW-1133">Transmembrane helix</keyword>
<keyword evidence="6" id="KW-0677">Repeat</keyword>
<dbReference type="GO" id="GO:0016020">
    <property type="term" value="C:membrane"/>
    <property type="evidence" value="ECO:0007669"/>
    <property type="project" value="UniProtKB-SubCell"/>
</dbReference>
<sequence>KDQIADLPFRSDVFWLLSVKPKIYFLLASKLTREREQRKAWGIFLLTQMFLVSCSLGHCKAPDPFQFAKLKTQTKESEFPAGTSLEFECRSGYYRRSFSITCLENLVWSSPKDVCKRKSCKTPSDPTHGLVHGDSDTQFGSRINYTCNNGYRLIGHSSAECIISGNIVSWSSEPPICERIPCEPPPAIANGNFFSINGEDFQYGMVVTYQCNVGDRGRKLFDLVGEPSIHCTSNDNQVGIWSGPPPQCIVPNTCTPPHIENAIMLTGNRSLFSLNEIVEFGCRPGFVLKGPTRVQCQVGNKWEPALPSCSREVKCSLPPLNGVRQELIMREYHYGDNITLECVDGYTLEGSPWSQCQADDRWHPSLATCTSRKYQHRVHSICFGMIFFIFSIIVPSWIIPKCKKGNNPDEKCKEVNIHLHPQEGSCVPPQTLLTSQENSRYLSIY</sequence>
<evidence type="ECO:0000256" key="3">
    <source>
        <dbReference type="ARBA" id="ARBA00022659"/>
    </source>
</evidence>
<feature type="disulfide bond" evidence="13">
    <location>
        <begin position="342"/>
        <end position="369"/>
    </location>
</feature>
<dbReference type="InterPro" id="IPR000436">
    <property type="entry name" value="Sushi_SCR_CCP_dom"/>
</dbReference>
<dbReference type="GO" id="GO:0007565">
    <property type="term" value="P:female pregnancy"/>
    <property type="evidence" value="ECO:0007669"/>
    <property type="project" value="UniProtKB-KW"/>
</dbReference>
<name>A0A8D2DS51_SCIVU</name>
<evidence type="ECO:0000313" key="16">
    <source>
        <dbReference type="Ensembl" id="ENSSVLP00005027893.1"/>
    </source>
</evidence>
<keyword evidence="14" id="KW-0812">Transmembrane</keyword>
<proteinExistence type="inferred from homology"/>
<dbReference type="SMART" id="SM00032">
    <property type="entry name" value="CCP"/>
    <property type="match status" value="5"/>
</dbReference>
<evidence type="ECO:0000256" key="14">
    <source>
        <dbReference type="SAM" id="Phobius"/>
    </source>
</evidence>